<sequence>MDDASHAEVNPGGNGTHNAYASAQGGPSSQPDPQSHDSGSIALGGVLQREPTLPPPDVTIMPAGRMQILQPEMSMILEATHGVRDDFAHGSPQAGPHDAGGSRQPPVTEEQTARMGGGLGSHGPVDEDTDAGSDEDEKMEVLDALEMNENPNTQPSSGLYANQGAILGAQPPITSGIGGSTDGAPPPTVSQHTQRVPVLPSPANGASSAEFNCLPGPSGPSSSSQQGPPPSAESGSQNLGAQPPITSGLTRSDHGALPSSTFNGVPPPRGYQDFASSAKSNPPPGPSSLNSASQSGAPPSAPSGLQRAPHSFPHSGQSASGSSVPLGPHGPHGDPAGGYGAGHPGRERVRFVADYTRNLMQHENNKSPFTGIVVNRLQVAEFGQSKKPCCGLADFRVDIEGYPKSAWNKSAARVFAQGFLNQYPRIKKSPQKIEEAFLTHLAGLRKEYKLRQSEEEVAIRAAKARKDRRDERRRRLFNRRVETVETFPQLRQHLDMLKRLGRNGMSSDDTDDELGTTYVQYWVLVMPWRSKDVTIWLRIIDAMSRKLQARKPMQGNQPRWRFSSNRPGHRQSQKTVVACLPKNAYDPTWFDNMDPFDMDTLDVQEEYNFRHHPDIYLAAGQPHVGPAAHKRYV</sequence>
<feature type="compositionally biased region" description="Polar residues" evidence="1">
    <location>
        <begin position="314"/>
        <end position="323"/>
    </location>
</feature>
<gene>
    <name evidence="2" type="ORF">EWM64_g6563</name>
</gene>
<organism evidence="2 3">
    <name type="scientific">Hericium alpestre</name>
    <dbReference type="NCBI Taxonomy" id="135208"/>
    <lineage>
        <taxon>Eukaryota</taxon>
        <taxon>Fungi</taxon>
        <taxon>Dikarya</taxon>
        <taxon>Basidiomycota</taxon>
        <taxon>Agaricomycotina</taxon>
        <taxon>Agaricomycetes</taxon>
        <taxon>Russulales</taxon>
        <taxon>Hericiaceae</taxon>
        <taxon>Hericium</taxon>
    </lineage>
</organism>
<feature type="compositionally biased region" description="Low complexity" evidence="1">
    <location>
        <begin position="22"/>
        <end position="40"/>
    </location>
</feature>
<feature type="compositionally biased region" description="Low complexity" evidence="1">
    <location>
        <begin position="287"/>
        <end position="304"/>
    </location>
</feature>
<evidence type="ECO:0000313" key="2">
    <source>
        <dbReference type="EMBL" id="TFY77451.1"/>
    </source>
</evidence>
<keyword evidence="3" id="KW-1185">Reference proteome</keyword>
<proteinExistence type="predicted"/>
<dbReference type="AlphaFoldDB" id="A0A4Y9ZUD6"/>
<dbReference type="EMBL" id="SFCI01000912">
    <property type="protein sequence ID" value="TFY77451.1"/>
    <property type="molecule type" value="Genomic_DNA"/>
</dbReference>
<name>A0A4Y9ZUD6_9AGAM</name>
<feature type="region of interest" description="Disordered" evidence="1">
    <location>
        <begin position="85"/>
        <end position="135"/>
    </location>
</feature>
<feature type="compositionally biased region" description="Polar residues" evidence="1">
    <location>
        <begin position="238"/>
        <end position="250"/>
    </location>
</feature>
<feature type="compositionally biased region" description="Polar residues" evidence="1">
    <location>
        <begin position="554"/>
        <end position="566"/>
    </location>
</feature>
<evidence type="ECO:0000256" key="1">
    <source>
        <dbReference type="SAM" id="MobiDB-lite"/>
    </source>
</evidence>
<dbReference type="OrthoDB" id="3267228at2759"/>
<evidence type="ECO:0000313" key="3">
    <source>
        <dbReference type="Proteomes" id="UP000298061"/>
    </source>
</evidence>
<comment type="caution">
    <text evidence="2">The sequence shown here is derived from an EMBL/GenBank/DDBJ whole genome shotgun (WGS) entry which is preliminary data.</text>
</comment>
<feature type="compositionally biased region" description="Acidic residues" evidence="1">
    <location>
        <begin position="126"/>
        <end position="135"/>
    </location>
</feature>
<feature type="region of interest" description="Disordered" evidence="1">
    <location>
        <begin position="170"/>
        <end position="345"/>
    </location>
</feature>
<feature type="region of interest" description="Disordered" evidence="1">
    <location>
        <begin position="1"/>
        <end position="41"/>
    </location>
</feature>
<feature type="compositionally biased region" description="Low complexity" evidence="1">
    <location>
        <begin position="215"/>
        <end position="237"/>
    </location>
</feature>
<dbReference type="Proteomes" id="UP000298061">
    <property type="component" value="Unassembled WGS sequence"/>
</dbReference>
<reference evidence="2 3" key="1">
    <citation type="submission" date="2019-02" db="EMBL/GenBank/DDBJ databases">
        <title>Genome sequencing of the rare red list fungi Hericium alpestre (H. flagellum).</title>
        <authorList>
            <person name="Buettner E."/>
            <person name="Kellner H."/>
        </authorList>
    </citation>
    <scope>NUCLEOTIDE SEQUENCE [LARGE SCALE GENOMIC DNA]</scope>
    <source>
        <strain evidence="2 3">DSM 108284</strain>
    </source>
</reference>
<feature type="region of interest" description="Disordered" evidence="1">
    <location>
        <begin position="550"/>
        <end position="572"/>
    </location>
</feature>
<dbReference type="STRING" id="135208.A0A4Y9ZUD6"/>
<accession>A0A4Y9ZUD6</accession>
<protein>
    <submittedName>
        <fullName evidence="2">Uncharacterized protein</fullName>
    </submittedName>
</protein>